<reference evidence="2" key="1">
    <citation type="submission" date="2022-11" db="EMBL/GenBank/DDBJ databases">
        <authorList>
            <person name="Hyden B.L."/>
            <person name="Feng K."/>
            <person name="Yates T."/>
            <person name="Jawdy S."/>
            <person name="Smart L.B."/>
            <person name="Muchero W."/>
        </authorList>
    </citation>
    <scope>NUCLEOTIDE SEQUENCE</scope>
    <source>
        <tissue evidence="2">Shoot tip</tissue>
    </source>
</reference>
<keyword evidence="1" id="KW-0732">Signal</keyword>
<evidence type="ECO:0008006" key="4">
    <source>
        <dbReference type="Google" id="ProtNLM"/>
    </source>
</evidence>
<proteinExistence type="predicted"/>
<evidence type="ECO:0000313" key="3">
    <source>
        <dbReference type="Proteomes" id="UP001151752"/>
    </source>
</evidence>
<feature type="signal peptide" evidence="1">
    <location>
        <begin position="1"/>
        <end position="21"/>
    </location>
</feature>
<gene>
    <name evidence="2" type="ORF">OIU74_030221</name>
</gene>
<accession>A0A9Q0ZV32</accession>
<keyword evidence="3" id="KW-1185">Reference proteome</keyword>
<evidence type="ECO:0000313" key="2">
    <source>
        <dbReference type="EMBL" id="KAJ6747914.1"/>
    </source>
</evidence>
<dbReference type="EMBL" id="JAPFFM010000009">
    <property type="protein sequence ID" value="KAJ6747914.1"/>
    <property type="molecule type" value="Genomic_DNA"/>
</dbReference>
<dbReference type="Proteomes" id="UP001151752">
    <property type="component" value="Chromosome 6"/>
</dbReference>
<feature type="chain" id="PRO_5040503716" description="Secreted protein" evidence="1">
    <location>
        <begin position="22"/>
        <end position="67"/>
    </location>
</feature>
<comment type="caution">
    <text evidence="2">The sequence shown here is derived from an EMBL/GenBank/DDBJ whole genome shotgun (WGS) entry which is preliminary data.</text>
</comment>
<dbReference type="AlphaFoldDB" id="A0A9Q0ZV32"/>
<protein>
    <recommendedName>
        <fullName evidence="4">Secreted protein</fullName>
    </recommendedName>
</protein>
<name>A0A9Q0ZV32_9ROSI</name>
<organism evidence="2 3">
    <name type="scientific">Salix koriyanagi</name>
    <dbReference type="NCBI Taxonomy" id="2511006"/>
    <lineage>
        <taxon>Eukaryota</taxon>
        <taxon>Viridiplantae</taxon>
        <taxon>Streptophyta</taxon>
        <taxon>Embryophyta</taxon>
        <taxon>Tracheophyta</taxon>
        <taxon>Spermatophyta</taxon>
        <taxon>Magnoliopsida</taxon>
        <taxon>eudicotyledons</taxon>
        <taxon>Gunneridae</taxon>
        <taxon>Pentapetalae</taxon>
        <taxon>rosids</taxon>
        <taxon>fabids</taxon>
        <taxon>Malpighiales</taxon>
        <taxon>Salicaceae</taxon>
        <taxon>Saliceae</taxon>
        <taxon>Salix</taxon>
    </lineage>
</organism>
<sequence>MAGGLFTVGELLRWLWWLCVADLGIWCARLPSVDGSWICVAATGGWICVVSEESGGLSGEESVSRWG</sequence>
<reference evidence="2" key="2">
    <citation type="journal article" date="2023" name="Int. J. Mol. Sci.">
        <title>De Novo Assembly and Annotation of 11 Diverse Shrub Willow (Salix) Genomes Reveals Novel Gene Organization in Sex-Linked Regions.</title>
        <authorList>
            <person name="Hyden B."/>
            <person name="Feng K."/>
            <person name="Yates T.B."/>
            <person name="Jawdy S."/>
            <person name="Cereghino C."/>
            <person name="Smart L.B."/>
            <person name="Muchero W."/>
        </authorList>
    </citation>
    <scope>NUCLEOTIDE SEQUENCE</scope>
    <source>
        <tissue evidence="2">Shoot tip</tissue>
    </source>
</reference>
<evidence type="ECO:0000256" key="1">
    <source>
        <dbReference type="SAM" id="SignalP"/>
    </source>
</evidence>